<protein>
    <recommendedName>
        <fullName evidence="2">FlgD/Vpr Ig-like domain-containing protein</fullName>
    </recommendedName>
</protein>
<sequence length="618" mass="67880">MKNVVFACGVVVLVLSVALPSWAAHDGAVSREAISRPMARAGVPTATPPPFWQLSTVRNDADYLKQDGTGDSPLSYPGFTHIAHDMVEDVPFCLWREGSFSDADLLESHWNDLFLFWTTPVEVIADELVARRGNGLMYDDNGVIHVAGAFGPGSGGPFDIRYARRDPVAGTWGASVQLSVEDDSTDYFPAGTVDSNGNVWVEWERVITSPAHEAILAYKSTDGGETWDPGNREVIVDPFDGGWSTWNMFADPSNGDVWGVTGAFGNEDLFNDLCIWHYVAAQDTWMGPEIPVVGDMALNDSLGWQVAMPQIVIDSQHNAHVVFEMNGQDDPATNPRTLTVIANMGPYGTMHYVNNVGGDWSDPVQIFVAPDTIKPQTDSVCGVPSIGIDAFDNLYISFSQALQVDSLTATGVIWSMPVDAYMSYNPYDPVAQEWLGWSDRVKLSDLPIWELGPDSLVGADSVALYPGVTPRVPSSGETAGPGFFWCEWLADNSANDYHMIDFKYVHASLCTLPTGISVEEPVSVRRDGLFLGQNRPNPFWKSTEIAYGLPQSGHVRLEIHNVLGQRVRTLVDRFQDAGRHRVIWDRRDESGAYVASGIYFYRLEGPGTSKNKKMAVLN</sequence>
<dbReference type="Pfam" id="PF13860">
    <property type="entry name" value="FlgD_ig"/>
    <property type="match status" value="1"/>
</dbReference>
<dbReference type="EMBL" id="LIZS01000008">
    <property type="protein sequence ID" value="KPJ54017.1"/>
    <property type="molecule type" value="Genomic_DNA"/>
</dbReference>
<reference evidence="3 4" key="1">
    <citation type="journal article" date="2015" name="Microbiome">
        <title>Genomic resolution of linkages in carbon, nitrogen, and sulfur cycling among widespread estuary sediment bacteria.</title>
        <authorList>
            <person name="Baker B.J."/>
            <person name="Lazar C.S."/>
            <person name="Teske A.P."/>
            <person name="Dick G.J."/>
        </authorList>
    </citation>
    <scope>NUCLEOTIDE SEQUENCE [LARGE SCALE GENOMIC DNA]</scope>
    <source>
        <strain evidence="3">DG_24</strain>
    </source>
</reference>
<evidence type="ECO:0000313" key="4">
    <source>
        <dbReference type="Proteomes" id="UP000052008"/>
    </source>
</evidence>
<name>A0A0S7WV43_UNCT6</name>
<feature type="domain" description="FlgD/Vpr Ig-like" evidence="2">
    <location>
        <begin position="552"/>
        <end position="602"/>
    </location>
</feature>
<gene>
    <name evidence="3" type="ORF">AMJ39_02340</name>
</gene>
<dbReference type="Proteomes" id="UP000052008">
    <property type="component" value="Unassembled WGS sequence"/>
</dbReference>
<dbReference type="SUPFAM" id="SSF50939">
    <property type="entry name" value="Sialidases"/>
    <property type="match status" value="1"/>
</dbReference>
<feature type="chain" id="PRO_5006639655" description="FlgD/Vpr Ig-like domain-containing protein" evidence="1">
    <location>
        <begin position="24"/>
        <end position="618"/>
    </location>
</feature>
<dbReference type="STRING" id="1703770.AMJ39_02340"/>
<evidence type="ECO:0000256" key="1">
    <source>
        <dbReference type="SAM" id="SignalP"/>
    </source>
</evidence>
<dbReference type="InterPro" id="IPR025965">
    <property type="entry name" value="FlgD/Vpr_Ig-like"/>
</dbReference>
<feature type="signal peptide" evidence="1">
    <location>
        <begin position="1"/>
        <end position="23"/>
    </location>
</feature>
<evidence type="ECO:0000259" key="2">
    <source>
        <dbReference type="Pfam" id="PF13860"/>
    </source>
</evidence>
<comment type="caution">
    <text evidence="3">The sequence shown here is derived from an EMBL/GenBank/DDBJ whole genome shotgun (WGS) entry which is preliminary data.</text>
</comment>
<dbReference type="InterPro" id="IPR026444">
    <property type="entry name" value="Secre_tail"/>
</dbReference>
<accession>A0A0S7WV43</accession>
<dbReference type="Gene3D" id="2.60.40.4070">
    <property type="match status" value="1"/>
</dbReference>
<organism evidence="3 4">
    <name type="scientific">candidate division TA06 bacterium DG_24</name>
    <dbReference type="NCBI Taxonomy" id="1703770"/>
    <lineage>
        <taxon>Bacteria</taxon>
        <taxon>Bacteria division TA06</taxon>
    </lineage>
</organism>
<dbReference type="AlphaFoldDB" id="A0A0S7WV43"/>
<dbReference type="NCBIfam" id="TIGR04183">
    <property type="entry name" value="Por_Secre_tail"/>
    <property type="match status" value="1"/>
</dbReference>
<proteinExistence type="predicted"/>
<dbReference type="InterPro" id="IPR036278">
    <property type="entry name" value="Sialidase_sf"/>
</dbReference>
<keyword evidence="1" id="KW-0732">Signal</keyword>
<evidence type="ECO:0000313" key="3">
    <source>
        <dbReference type="EMBL" id="KPJ54017.1"/>
    </source>
</evidence>